<dbReference type="SUPFAM" id="SSF49464">
    <property type="entry name" value="Carboxypeptidase regulatory domain-like"/>
    <property type="match status" value="1"/>
</dbReference>
<evidence type="ECO:0000256" key="6">
    <source>
        <dbReference type="ARBA" id="ARBA00023237"/>
    </source>
</evidence>
<dbReference type="Pfam" id="PF25183">
    <property type="entry name" value="OMP_b-brl_4"/>
    <property type="match status" value="1"/>
</dbReference>
<name>A0A9D9J3I8_9BACT</name>
<dbReference type="Pfam" id="PF13620">
    <property type="entry name" value="CarboxypepD_reg"/>
    <property type="match status" value="1"/>
</dbReference>
<keyword evidence="6" id="KW-0998">Cell outer membrane</keyword>
<dbReference type="GO" id="GO:0009279">
    <property type="term" value="C:cell outer membrane"/>
    <property type="evidence" value="ECO:0007669"/>
    <property type="project" value="UniProtKB-SubCell"/>
</dbReference>
<keyword evidence="9" id="KW-0675">Receptor</keyword>
<dbReference type="PANTHER" id="PTHR30069">
    <property type="entry name" value="TONB-DEPENDENT OUTER MEMBRANE RECEPTOR"/>
    <property type="match status" value="1"/>
</dbReference>
<keyword evidence="3" id="KW-1134">Transmembrane beta strand</keyword>
<dbReference type="SUPFAM" id="SSF56935">
    <property type="entry name" value="Porins"/>
    <property type="match status" value="1"/>
</dbReference>
<evidence type="ECO:0000256" key="5">
    <source>
        <dbReference type="ARBA" id="ARBA00023136"/>
    </source>
</evidence>
<dbReference type="InterPro" id="IPR039426">
    <property type="entry name" value="TonB-dep_rcpt-like"/>
</dbReference>
<sequence>MKQTFKGLLLSLAAILLGVGIASAQVTTSSLGGRIVDEAGEPLVGAAVIAVHTPSGTQYSAVANEEGRYVINGMRSGGPYSVEISFIGMSDIEYQDVTLKLGEPYQIDAVMSSSSELDAVLVVAESDFNANKTGAGASFSLSAVENMPTIDRSIYDIVKYTPQASLNKSGGISFAGSNNRYNSFRVDGAVANDSFGLAPSGTNGGQTGANPISLDAIEEIQVVVAPFDVRQSGFTGGAINAVTKSGTNQVKGSFYGYFNNQDFIGTTPGALAEGEKREKYSTQNTQTYGFTVGAPIIKNKLFIFASAEYYRQSYPNIYTPANGSYNDETLKSDVMYNGQNLGNVFTPEIADAVIDYYEKTYGVSSGESYSPHQVNTTSINALARIDWNINDNHKLMLRYQFMDASDDNYGSSLNAYYFNNSSYKMSNLTNTIVAELNSRISDEVFNEFRATAVFVRDSRSTPYSGATMYIKDNFTINIGTEYSSGANSMSSDTYTISDNVSIFKGNHNITVGTHNEIYSFNNVFLQYAYGGYTFNSLADFFENKIAEFNYRYADPTMKGVNGPRWAATTYAAQFGLYAQDEWKPNTRFTLTYGLRMDMPLLLNKPTENPEFNASAISSQYGEKVGVTPKATVLFSPRIGFRWYIDKEHKSLLRGGAGLFTGRIPFVWLSNAYNNTGMEAKSIKYSNPPAGFPTTSNPYKDIVQTGAASAGGKATINTLNENFKYPQVFRVNLGFDQDFGYGWKFSFDALYSKNINNVFFKNLALTPDKSVYGVNASVAESNPNSVATYYKVDDSYANVIALDNTNMGYSYSISGQIQKHFNFGLDLMAAYTFGHSYSVNDGASSVALSNWNNYLSVNTNVPALSYSLFDRPHRIVGVISYTSPVYAKIMRTTVSLSYEGTSGQRYSYTMDEDVDFNGDDKTGNSLMYIPTQAEIGQMNWSDPSDAARFEQFIRSDKYLRSHRGQWSERFGAIAPFENHFDLHIAQDFYYDKKNGRKIQVLVDFMNIGNLFNREWGLYYPSTWYRNVLQVTDVKADASGNMTPTYGFYRNDLNFSDFNSRWRCQIGLRLTF</sequence>
<keyword evidence="5" id="KW-0472">Membrane</keyword>
<protein>
    <submittedName>
        <fullName evidence="9">TonB-dependent receptor</fullName>
    </submittedName>
</protein>
<dbReference type="Gene3D" id="2.170.130.10">
    <property type="entry name" value="TonB-dependent receptor, plug domain"/>
    <property type="match status" value="1"/>
</dbReference>
<dbReference type="InterPro" id="IPR037066">
    <property type="entry name" value="Plug_dom_sf"/>
</dbReference>
<dbReference type="InterPro" id="IPR036942">
    <property type="entry name" value="Beta-barrel_TonB_sf"/>
</dbReference>
<evidence type="ECO:0000256" key="1">
    <source>
        <dbReference type="ARBA" id="ARBA00004571"/>
    </source>
</evidence>
<proteinExistence type="predicted"/>
<evidence type="ECO:0000313" key="9">
    <source>
        <dbReference type="EMBL" id="MBO8485422.1"/>
    </source>
</evidence>
<dbReference type="PANTHER" id="PTHR30069:SF46">
    <property type="entry name" value="OAR PROTEIN"/>
    <property type="match status" value="1"/>
</dbReference>
<feature type="domain" description="TonB-dependent transporter Oar-like beta-barrel" evidence="8">
    <location>
        <begin position="242"/>
        <end position="1009"/>
    </location>
</feature>
<evidence type="ECO:0000313" key="10">
    <source>
        <dbReference type="Proteomes" id="UP000823750"/>
    </source>
</evidence>
<evidence type="ECO:0000256" key="2">
    <source>
        <dbReference type="ARBA" id="ARBA00022448"/>
    </source>
</evidence>
<dbReference type="Proteomes" id="UP000823750">
    <property type="component" value="Unassembled WGS sequence"/>
</dbReference>
<dbReference type="Gene3D" id="2.60.40.1120">
    <property type="entry name" value="Carboxypeptidase-like, regulatory domain"/>
    <property type="match status" value="1"/>
</dbReference>
<dbReference type="GO" id="GO:0015344">
    <property type="term" value="F:siderophore uptake transmembrane transporter activity"/>
    <property type="evidence" value="ECO:0007669"/>
    <property type="project" value="TreeGrafter"/>
</dbReference>
<keyword evidence="4" id="KW-0812">Transmembrane</keyword>
<organism evidence="9 10">
    <name type="scientific">Candidatus Cryptobacteroides excrementavium</name>
    <dbReference type="NCBI Taxonomy" id="2840759"/>
    <lineage>
        <taxon>Bacteria</taxon>
        <taxon>Pseudomonadati</taxon>
        <taxon>Bacteroidota</taxon>
        <taxon>Bacteroidia</taxon>
        <taxon>Bacteroidales</taxon>
        <taxon>Candidatus Cryptobacteroides</taxon>
    </lineage>
</organism>
<dbReference type="Gene3D" id="2.40.170.20">
    <property type="entry name" value="TonB-dependent receptor, beta-barrel domain"/>
    <property type="match status" value="1"/>
</dbReference>
<evidence type="ECO:0000256" key="7">
    <source>
        <dbReference type="SAM" id="SignalP"/>
    </source>
</evidence>
<feature type="chain" id="PRO_5038912001" evidence="7">
    <location>
        <begin position="25"/>
        <end position="1070"/>
    </location>
</feature>
<evidence type="ECO:0000256" key="4">
    <source>
        <dbReference type="ARBA" id="ARBA00022692"/>
    </source>
</evidence>
<comment type="caution">
    <text evidence="9">The sequence shown here is derived from an EMBL/GenBank/DDBJ whole genome shotgun (WGS) entry which is preliminary data.</text>
</comment>
<evidence type="ECO:0000259" key="8">
    <source>
        <dbReference type="Pfam" id="PF25183"/>
    </source>
</evidence>
<gene>
    <name evidence="9" type="ORF">IAB78_03245</name>
</gene>
<dbReference type="AlphaFoldDB" id="A0A9D9J3I8"/>
<dbReference type="GO" id="GO:0044718">
    <property type="term" value="P:siderophore transmembrane transport"/>
    <property type="evidence" value="ECO:0007669"/>
    <property type="project" value="TreeGrafter"/>
</dbReference>
<comment type="subcellular location">
    <subcellularLocation>
        <location evidence="1">Cell outer membrane</location>
        <topology evidence="1">Multi-pass membrane protein</topology>
    </subcellularLocation>
</comment>
<dbReference type="EMBL" id="JADILX010000055">
    <property type="protein sequence ID" value="MBO8485422.1"/>
    <property type="molecule type" value="Genomic_DNA"/>
</dbReference>
<reference evidence="9" key="2">
    <citation type="journal article" date="2021" name="PeerJ">
        <title>Extensive microbial diversity within the chicken gut microbiome revealed by metagenomics and culture.</title>
        <authorList>
            <person name="Gilroy R."/>
            <person name="Ravi A."/>
            <person name="Getino M."/>
            <person name="Pursley I."/>
            <person name="Horton D.L."/>
            <person name="Alikhan N.F."/>
            <person name="Baker D."/>
            <person name="Gharbi K."/>
            <person name="Hall N."/>
            <person name="Watson M."/>
            <person name="Adriaenssens E.M."/>
            <person name="Foster-Nyarko E."/>
            <person name="Jarju S."/>
            <person name="Secka A."/>
            <person name="Antonio M."/>
            <person name="Oren A."/>
            <person name="Chaudhuri R.R."/>
            <person name="La Ragione R."/>
            <person name="Hildebrand F."/>
            <person name="Pallen M.J."/>
        </authorList>
    </citation>
    <scope>NUCLEOTIDE SEQUENCE</scope>
    <source>
        <strain evidence="9">B2-16538</strain>
    </source>
</reference>
<feature type="signal peptide" evidence="7">
    <location>
        <begin position="1"/>
        <end position="24"/>
    </location>
</feature>
<evidence type="ECO:0000256" key="3">
    <source>
        <dbReference type="ARBA" id="ARBA00022452"/>
    </source>
</evidence>
<keyword evidence="7" id="KW-0732">Signal</keyword>
<reference evidence="9" key="1">
    <citation type="submission" date="2020-10" db="EMBL/GenBank/DDBJ databases">
        <authorList>
            <person name="Gilroy R."/>
        </authorList>
    </citation>
    <scope>NUCLEOTIDE SEQUENCE</scope>
    <source>
        <strain evidence="9">B2-16538</strain>
    </source>
</reference>
<dbReference type="InterPro" id="IPR057601">
    <property type="entry name" value="Oar-like_b-barrel"/>
</dbReference>
<accession>A0A9D9J3I8</accession>
<keyword evidence="2" id="KW-0813">Transport</keyword>
<dbReference type="InterPro" id="IPR008969">
    <property type="entry name" value="CarboxyPept-like_regulatory"/>
</dbReference>